<dbReference type="PANTHER" id="PTHR35038">
    <property type="entry name" value="DISSIMILATORY SULFITE REDUCTASE SIRA"/>
    <property type="match status" value="1"/>
</dbReference>
<evidence type="ECO:0000256" key="2">
    <source>
        <dbReference type="SAM" id="SignalP"/>
    </source>
</evidence>
<evidence type="ECO:0000313" key="3">
    <source>
        <dbReference type="EMBL" id="UYQ70848.1"/>
    </source>
</evidence>
<feature type="signal peptide" evidence="2">
    <location>
        <begin position="1"/>
        <end position="24"/>
    </location>
</feature>
<keyword evidence="4" id="KW-1185">Reference proteome</keyword>
<dbReference type="Proteomes" id="UP001163882">
    <property type="component" value="Chromosome"/>
</dbReference>
<reference evidence="3" key="1">
    <citation type="submission" date="2022-10" db="EMBL/GenBank/DDBJ databases">
        <title>YIM 151497 complete genome.</title>
        <authorList>
            <person name="Chen X."/>
        </authorList>
    </citation>
    <scope>NUCLEOTIDE SEQUENCE</scope>
    <source>
        <strain evidence="3">YIM 151497</strain>
    </source>
</reference>
<dbReference type="Gene3D" id="1.10.1130.10">
    <property type="entry name" value="Flavocytochrome C3, Chain A"/>
    <property type="match status" value="1"/>
</dbReference>
<keyword evidence="1 2" id="KW-0732">Signal</keyword>
<dbReference type="EMBL" id="CP107716">
    <property type="protein sequence ID" value="UYQ70848.1"/>
    <property type="molecule type" value="Genomic_DNA"/>
</dbReference>
<name>A0ABY6IJR2_9HYPH</name>
<organism evidence="3 4">
    <name type="scientific">Pelagibacterium flavum</name>
    <dbReference type="NCBI Taxonomy" id="2984530"/>
    <lineage>
        <taxon>Bacteria</taxon>
        <taxon>Pseudomonadati</taxon>
        <taxon>Pseudomonadota</taxon>
        <taxon>Alphaproteobacteria</taxon>
        <taxon>Hyphomicrobiales</taxon>
        <taxon>Devosiaceae</taxon>
        <taxon>Pelagibacterium</taxon>
    </lineage>
</organism>
<sequence length="352" mass="37470">MFALILRTGTVLAILGAFPNAAWAQQSEPTVSIVQQWLSSGHADAQSPSFRHWEGEQAIPGTCAMCHSGEGFRDYHGFDGSVAGSIEGLIAPGGVVDCATCHNDGAAAIERVEFPSGMNIDHPGSSATCLSCHQGRQSGGAVAAATGGIEDDTVDPGLGFINPHYAVAAATLFGSQVGGGYQYPGKSYMTRFQHVARFSTCTDCHDPHTLEVQTETCARCHGTESPRAIRTSEPDFDGDGDTATGIHTEIDGLKTMLLDAIEHYSIEVSGEQIAYVERYPYFMLAEGEEGAGSPYTAWTPRLLRASYNFAFVTGDPGAYAHNPHYALQLLYDSIVDLSAASGKQVEIGERPR</sequence>
<dbReference type="PANTHER" id="PTHR35038:SF8">
    <property type="entry name" value="C-TYPE POLYHEME CYTOCHROME OMCC"/>
    <property type="match status" value="1"/>
</dbReference>
<evidence type="ECO:0000256" key="1">
    <source>
        <dbReference type="ARBA" id="ARBA00022729"/>
    </source>
</evidence>
<evidence type="ECO:0000313" key="4">
    <source>
        <dbReference type="Proteomes" id="UP001163882"/>
    </source>
</evidence>
<dbReference type="InterPro" id="IPR036280">
    <property type="entry name" value="Multihaem_cyt_sf"/>
</dbReference>
<accession>A0ABY6IJR2</accession>
<dbReference type="InterPro" id="IPR051829">
    <property type="entry name" value="Multiheme_Cytochr_ET"/>
</dbReference>
<dbReference type="SUPFAM" id="SSF48695">
    <property type="entry name" value="Multiheme cytochromes"/>
    <property type="match status" value="1"/>
</dbReference>
<dbReference type="RefSeq" id="WP_264224535.1">
    <property type="nucleotide sequence ID" value="NZ_CP107716.1"/>
</dbReference>
<gene>
    <name evidence="3" type="ORF">OF122_12320</name>
</gene>
<feature type="chain" id="PRO_5047548464" evidence="2">
    <location>
        <begin position="25"/>
        <end position="352"/>
    </location>
</feature>
<protein>
    <submittedName>
        <fullName evidence="3">Cytochrome C</fullName>
    </submittedName>
</protein>
<proteinExistence type="predicted"/>